<feature type="domain" description="Centrosomin N-terminal motif 1" evidence="8">
    <location>
        <begin position="180"/>
        <end position="253"/>
    </location>
</feature>
<feature type="coiled-coil region" evidence="6">
    <location>
        <begin position="944"/>
        <end position="971"/>
    </location>
</feature>
<gene>
    <name evidence="10" type="ORF">BBAD15_g4029</name>
</gene>
<dbReference type="GO" id="GO:0005815">
    <property type="term" value="C:microtubule organizing center"/>
    <property type="evidence" value="ECO:0007669"/>
    <property type="project" value="UniProtKB-SubCell"/>
</dbReference>
<feature type="compositionally biased region" description="Low complexity" evidence="7">
    <location>
        <begin position="1051"/>
        <end position="1060"/>
    </location>
</feature>
<feature type="compositionally biased region" description="Basic residues" evidence="7">
    <location>
        <begin position="913"/>
        <end position="922"/>
    </location>
</feature>
<feature type="region of interest" description="Disordered" evidence="7">
    <location>
        <begin position="894"/>
        <end position="934"/>
    </location>
</feature>
<feature type="coiled-coil region" evidence="6">
    <location>
        <begin position="658"/>
        <end position="745"/>
    </location>
</feature>
<feature type="compositionally biased region" description="Polar residues" evidence="7">
    <location>
        <begin position="52"/>
        <end position="63"/>
    </location>
</feature>
<feature type="coiled-coil region" evidence="6">
    <location>
        <begin position="1075"/>
        <end position="1130"/>
    </location>
</feature>
<keyword evidence="3" id="KW-0597">Phosphoprotein</keyword>
<dbReference type="InterPro" id="IPR019528">
    <property type="entry name" value="PACT_domain"/>
</dbReference>
<evidence type="ECO:0000256" key="1">
    <source>
        <dbReference type="ARBA" id="ARBA00004267"/>
    </source>
</evidence>
<keyword evidence="4 6" id="KW-0175">Coiled coil</keyword>
<dbReference type="Gene3D" id="1.10.287.1490">
    <property type="match status" value="3"/>
</dbReference>
<evidence type="ECO:0000256" key="7">
    <source>
        <dbReference type="SAM" id="MobiDB-lite"/>
    </source>
</evidence>
<dbReference type="Proteomes" id="UP000030106">
    <property type="component" value="Unassembled WGS sequence"/>
</dbReference>
<feature type="region of interest" description="Disordered" evidence="7">
    <location>
        <begin position="1"/>
        <end position="20"/>
    </location>
</feature>
<dbReference type="SUPFAM" id="SSF90257">
    <property type="entry name" value="Myosin rod fragments"/>
    <property type="match status" value="1"/>
</dbReference>
<evidence type="ECO:0000313" key="11">
    <source>
        <dbReference type="Proteomes" id="UP000030106"/>
    </source>
</evidence>
<dbReference type="eggNOG" id="ENOG502R0AV">
    <property type="taxonomic scope" value="Eukaryota"/>
</dbReference>
<feature type="compositionally biased region" description="Basic and acidic residues" evidence="7">
    <location>
        <begin position="1061"/>
        <end position="1074"/>
    </location>
</feature>
<protein>
    <submittedName>
        <fullName evidence="10">Spindle pole body protein pcp1</fullName>
    </submittedName>
</protein>
<feature type="compositionally biased region" description="Polar residues" evidence="7">
    <location>
        <begin position="894"/>
        <end position="911"/>
    </location>
</feature>
<feature type="coiled-coil region" evidence="6">
    <location>
        <begin position="516"/>
        <end position="625"/>
    </location>
</feature>
<proteinExistence type="predicted"/>
<evidence type="ECO:0000256" key="3">
    <source>
        <dbReference type="ARBA" id="ARBA00022553"/>
    </source>
</evidence>
<evidence type="ECO:0000259" key="9">
    <source>
        <dbReference type="Pfam" id="PF10495"/>
    </source>
</evidence>
<name>A0A0A2WCA3_BEABA</name>
<dbReference type="STRING" id="1245745.A0A0A2WCA3"/>
<accession>A0A0A2WCA3</accession>
<reference evidence="10 11" key="1">
    <citation type="submission" date="2012-10" db="EMBL/GenBank/DDBJ databases">
        <title>Genome sequencing and analysis of entomopathogenic fungi Beauveria bassiana D1-5.</title>
        <authorList>
            <person name="Li Q."/>
            <person name="Wang L."/>
            <person name="Zhang Z."/>
            <person name="Wang Q."/>
            <person name="Ren J."/>
            <person name="Wang M."/>
            <person name="Xu W."/>
            <person name="Wang J."/>
            <person name="Lu Y."/>
            <person name="Du Q."/>
            <person name="Sun Z."/>
        </authorList>
    </citation>
    <scope>NUCLEOTIDE SEQUENCE [LARGE SCALE GENOMIC DNA]</scope>
    <source>
        <strain evidence="10 11">D1-5</strain>
    </source>
</reference>
<dbReference type="InterPro" id="IPR012943">
    <property type="entry name" value="Cnn_1N"/>
</dbReference>
<sequence>MVQGGYGGALDTPRSNIGDATYLSRAPDFADISQEASFHSPQKESGNILQQLRNKRSNGNGVSIRTPRRDPLTDRNNLPPSIGGAEFTPLLKSATRNSGRRRGGKENGAMSLTPNLSRIDENDLTPVPRMDASIYSSSRNQSYLDHTIPQIDSSSVTSTPLAMTSRRGDKGPLQDGNQLSLREQENVIDKIEKENFGLKLKIHFLEEALRKAGPGFNEAALKENTELKVDKVTMQREFHRHKKLLITSERELEGCRQQILELQSRTSHSREDNGLRAEMKTLQQQLEDKEENVRELHRQLAAVQGNQEQLEKLQDSIEDLEADLRDKDRQLTEREDEIEDLKDKIEEAEVRIIDAEKRAKEAEENDQGDDELEEARETIQDLEQNICRLEEQVDELNEKIEAAATEKDRAERDLEELQEEMANKSVVSKGLSGQIDERVTRLQDELDKAGEDYATLEKEYTEANGEIDELKAKVNQLEHEQATMRQGNPEMEARILELEIELQTRIDEKDLIQTRHDTLTADSASLQRDVQRLQNEVEDLESNVAKEREYAVEIEKDLRGQYEEELERLNDVISDLQAEIREKDDVYDNDSEKWETEKQTLEAERNRAEEKVAGLERTINRLREAEGSLSDKGSRLQDGLKMEEERHRSEEALMARQIDDLQDALETRQKMLSDLRGELSTVRDDLRQAQVDYQTQANKVISLEGQVEALRNRPAVMTTPARREGDALKRECESLREQLRTLRLSTEGTRGAAEATPVRGSQTPTRLKWQLTDATTKLDKVSSEKRSLEDNLASMRAELRNTQTSLAEVKAERDELDGQLRRVKLHDNDTLRVDQERLDLHTAKLKLDGEVRRLRDENKALSEQRQSVEQSLESEIEKAAAEEDRLNQEIMQLQTKLRQASSTETADNSTTRRPPRRRRQQRGVHYPTRPDERAPKGVEFLQREAASKDIIKSLRREVADLESKLHHHQVSRMAGSPNASQTANATYGGSQVVMAEELQQQLDDAEDQRVVLEEFLEEARQQAEETAAEHAQALQRLQHQLGKALRDRDAAVAASASPSSKNKDRRSSSKEARHLRQTQAEIDNLEHDVRQQQALIDGLVASEVALRRKLERTRSERAAYRVSAEKLQRDVAGLRRGTGLVEAETALETLVRAADGAAERHRKELRGLVMQMDWMQARWEREAAKRTDAAYAKKFIQLQLDISTACNKAQLRELEHIRTKILHSRTPLPAPSSLEQRNKPTLRTFLVLARFVARMRLSARKWAAQEEIRRKLVAATEERRKAKRGRGLKVVRVDEGEDGASA</sequence>
<feature type="domain" description="Pericentrin/AKAP-450 centrosomal targeting" evidence="9">
    <location>
        <begin position="1178"/>
        <end position="1262"/>
    </location>
</feature>
<dbReference type="HOGENOM" id="CLU_002168_1_0_1"/>
<evidence type="ECO:0000259" key="8">
    <source>
        <dbReference type="Pfam" id="PF07989"/>
    </source>
</evidence>
<evidence type="ECO:0000256" key="4">
    <source>
        <dbReference type="ARBA" id="ARBA00023054"/>
    </source>
</evidence>
<dbReference type="PANTHER" id="PTHR43941:SF1">
    <property type="entry name" value="STRUCTURAL MAINTENANCE OF CHROMOSOMES PROTEIN 2"/>
    <property type="match status" value="1"/>
</dbReference>
<organism evidence="10 11">
    <name type="scientific">Beauveria bassiana D1-5</name>
    <dbReference type="NCBI Taxonomy" id="1245745"/>
    <lineage>
        <taxon>Eukaryota</taxon>
        <taxon>Fungi</taxon>
        <taxon>Dikarya</taxon>
        <taxon>Ascomycota</taxon>
        <taxon>Pezizomycotina</taxon>
        <taxon>Sordariomycetes</taxon>
        <taxon>Hypocreomycetidae</taxon>
        <taxon>Hypocreales</taxon>
        <taxon>Cordycipitaceae</taxon>
        <taxon>Beauveria</taxon>
    </lineage>
</organism>
<feature type="region of interest" description="Disordered" evidence="7">
    <location>
        <begin position="151"/>
        <end position="177"/>
    </location>
</feature>
<feature type="region of interest" description="Disordered" evidence="7">
    <location>
        <begin position="1045"/>
        <end position="1075"/>
    </location>
</feature>
<dbReference type="PANTHER" id="PTHR43941">
    <property type="entry name" value="STRUCTURAL MAINTENANCE OF CHROMOSOMES PROTEIN 2"/>
    <property type="match status" value="1"/>
</dbReference>
<dbReference type="OrthoDB" id="10255000at2759"/>
<keyword evidence="5" id="KW-0206">Cytoskeleton</keyword>
<comment type="caution">
    <text evidence="10">The sequence shown here is derived from an EMBL/GenBank/DDBJ whole genome shotgun (WGS) entry which is preliminary data.</text>
</comment>
<evidence type="ECO:0000256" key="2">
    <source>
        <dbReference type="ARBA" id="ARBA00022490"/>
    </source>
</evidence>
<feature type="region of interest" description="Disordered" evidence="7">
    <location>
        <begin position="52"/>
        <end position="126"/>
    </location>
</feature>
<feature type="coiled-coil region" evidence="6">
    <location>
        <begin position="181"/>
        <end position="487"/>
    </location>
</feature>
<feature type="compositionally biased region" description="Polar residues" evidence="7">
    <location>
        <begin position="151"/>
        <end position="162"/>
    </location>
</feature>
<dbReference type="GO" id="GO:0005737">
    <property type="term" value="C:cytoplasm"/>
    <property type="evidence" value="ECO:0007669"/>
    <property type="project" value="UniProtKB-ARBA"/>
</dbReference>
<dbReference type="Pfam" id="PF10495">
    <property type="entry name" value="PACT_coil_coil"/>
    <property type="match status" value="1"/>
</dbReference>
<dbReference type="Pfam" id="PF07989">
    <property type="entry name" value="Cnn_1N"/>
    <property type="match status" value="1"/>
</dbReference>
<keyword evidence="2" id="KW-0963">Cytoplasm</keyword>
<comment type="subcellular location">
    <subcellularLocation>
        <location evidence="1">Cytoplasm</location>
        <location evidence="1">Cytoskeleton</location>
        <location evidence="1">Microtubule organizing center</location>
    </subcellularLocation>
</comment>
<dbReference type="EMBL" id="ANFO01000295">
    <property type="protein sequence ID" value="KGQ10634.1"/>
    <property type="molecule type" value="Genomic_DNA"/>
</dbReference>
<evidence type="ECO:0000256" key="6">
    <source>
        <dbReference type="SAM" id="Coils"/>
    </source>
</evidence>
<evidence type="ECO:0000313" key="10">
    <source>
        <dbReference type="EMBL" id="KGQ10634.1"/>
    </source>
</evidence>
<evidence type="ECO:0000256" key="5">
    <source>
        <dbReference type="ARBA" id="ARBA00023212"/>
    </source>
</evidence>